<dbReference type="SUPFAM" id="SSF53335">
    <property type="entry name" value="S-adenosyl-L-methionine-dependent methyltransferases"/>
    <property type="match status" value="1"/>
</dbReference>
<keyword evidence="3 4" id="KW-0620">Polyamine biosynthesis</keyword>
<dbReference type="PANTHER" id="PTHR43317:SF1">
    <property type="entry name" value="THERMOSPERMINE SYNTHASE ACAULIS5"/>
    <property type="match status" value="1"/>
</dbReference>
<dbReference type="InterPro" id="IPR029063">
    <property type="entry name" value="SAM-dependent_MTases_sf"/>
</dbReference>
<dbReference type="GO" id="GO:0006596">
    <property type="term" value="P:polyamine biosynthetic process"/>
    <property type="evidence" value="ECO:0007669"/>
    <property type="project" value="UniProtKB-UniRule"/>
</dbReference>
<dbReference type="AlphaFoldDB" id="A0A1F6H3J9"/>
<sequence>MQSGLEQLIHHWTERRFGGRLLFEGTDPWGEVEVVEHKGVRSLHFGRPEKQSAMSVQRPHQLTLEYTKAMVAGLALATELPKRVLCIGLGGGSIPKFLLSTLPHCRVDVVELRPLVVELAQKFFSLPKDPRLHLLIADCKDFLAKVQGVAYDFIFVDAFSKEGTADSVQGYPFFRRIKAILGAQGIVAINYWSEPRGLYQINHCYLSETFAHQVMSLPIPDRTNKILFSFAAPNGMVARKQFLARSKELETQLQISLPLWADRIQPDPFIK</sequence>
<evidence type="ECO:0000259" key="5">
    <source>
        <dbReference type="PROSITE" id="PS51006"/>
    </source>
</evidence>
<dbReference type="InterPro" id="IPR030374">
    <property type="entry name" value="PABS"/>
</dbReference>
<dbReference type="Pfam" id="PF01564">
    <property type="entry name" value="Spermine_synth"/>
    <property type="match status" value="1"/>
</dbReference>
<evidence type="ECO:0000256" key="2">
    <source>
        <dbReference type="ARBA" id="ARBA00022679"/>
    </source>
</evidence>
<evidence type="ECO:0000256" key="3">
    <source>
        <dbReference type="ARBA" id="ARBA00023115"/>
    </source>
</evidence>
<keyword evidence="2 4" id="KW-0808">Transferase</keyword>
<protein>
    <recommendedName>
        <fullName evidence="5">PABS domain-containing protein</fullName>
    </recommendedName>
</protein>
<feature type="active site" description="Proton acceptor" evidence="4">
    <location>
        <position position="157"/>
    </location>
</feature>
<dbReference type="CDD" id="cd02440">
    <property type="entry name" value="AdoMet_MTases"/>
    <property type="match status" value="1"/>
</dbReference>
<feature type="domain" description="PABS" evidence="5">
    <location>
        <begin position="1"/>
        <end position="233"/>
    </location>
</feature>
<dbReference type="Proteomes" id="UP000177583">
    <property type="component" value="Unassembled WGS sequence"/>
</dbReference>
<evidence type="ECO:0000313" key="7">
    <source>
        <dbReference type="Proteomes" id="UP000177583"/>
    </source>
</evidence>
<dbReference type="EMBL" id="MFNF01000001">
    <property type="protein sequence ID" value="OGH04959.1"/>
    <property type="molecule type" value="Genomic_DNA"/>
</dbReference>
<reference evidence="6 7" key="1">
    <citation type="journal article" date="2016" name="Nat. Commun.">
        <title>Thousands of microbial genomes shed light on interconnected biogeochemical processes in an aquifer system.</title>
        <authorList>
            <person name="Anantharaman K."/>
            <person name="Brown C.T."/>
            <person name="Hug L.A."/>
            <person name="Sharon I."/>
            <person name="Castelle C.J."/>
            <person name="Probst A.J."/>
            <person name="Thomas B.C."/>
            <person name="Singh A."/>
            <person name="Wilkins M.J."/>
            <person name="Karaoz U."/>
            <person name="Brodie E.L."/>
            <person name="Williams K.H."/>
            <person name="Hubbard S.S."/>
            <person name="Banfield J.F."/>
        </authorList>
    </citation>
    <scope>NUCLEOTIDE SEQUENCE [LARGE SCALE GENOMIC DNA]</scope>
</reference>
<comment type="caution">
    <text evidence="6">The sequence shown here is derived from an EMBL/GenBank/DDBJ whole genome shotgun (WGS) entry which is preliminary data.</text>
</comment>
<dbReference type="Gene3D" id="3.40.50.150">
    <property type="entry name" value="Vaccinia Virus protein VP39"/>
    <property type="match status" value="1"/>
</dbReference>
<proteinExistence type="inferred from homology"/>
<dbReference type="PROSITE" id="PS51006">
    <property type="entry name" value="PABS_2"/>
    <property type="match status" value="1"/>
</dbReference>
<evidence type="ECO:0000256" key="1">
    <source>
        <dbReference type="ARBA" id="ARBA00007867"/>
    </source>
</evidence>
<comment type="similarity">
    <text evidence="1">Belongs to the spermidine/spermine synthase family.</text>
</comment>
<dbReference type="PANTHER" id="PTHR43317">
    <property type="entry name" value="THERMOSPERMINE SYNTHASE ACAULIS5"/>
    <property type="match status" value="1"/>
</dbReference>
<accession>A0A1F6H3J9</accession>
<gene>
    <name evidence="6" type="ORF">A2557_08270</name>
</gene>
<dbReference type="GO" id="GO:0016740">
    <property type="term" value="F:transferase activity"/>
    <property type="evidence" value="ECO:0007669"/>
    <property type="project" value="UniProtKB-UniRule"/>
</dbReference>
<evidence type="ECO:0000313" key="6">
    <source>
        <dbReference type="EMBL" id="OGH04959.1"/>
    </source>
</evidence>
<name>A0A1F6H3J9_9PROT</name>
<organism evidence="6 7">
    <name type="scientific">Candidatus Lambdaproteobacteria bacterium RIFOXYD2_FULL_56_26</name>
    <dbReference type="NCBI Taxonomy" id="1817773"/>
    <lineage>
        <taxon>Bacteria</taxon>
        <taxon>Pseudomonadati</taxon>
        <taxon>Pseudomonadota</taxon>
        <taxon>Candidatus Lambdaproteobacteria</taxon>
    </lineage>
</organism>
<evidence type="ECO:0000256" key="4">
    <source>
        <dbReference type="PROSITE-ProRule" id="PRU00354"/>
    </source>
</evidence>